<evidence type="ECO:0000259" key="2">
    <source>
        <dbReference type="Pfam" id="PF26526"/>
    </source>
</evidence>
<feature type="region of interest" description="Disordered" evidence="1">
    <location>
        <begin position="1"/>
        <end position="26"/>
    </location>
</feature>
<dbReference type="Pfam" id="PF26526">
    <property type="entry name" value="DUF8175"/>
    <property type="match status" value="1"/>
</dbReference>
<accession>A0A6J7FMC5</accession>
<reference evidence="3" key="1">
    <citation type="submission" date="2020-05" db="EMBL/GenBank/DDBJ databases">
        <authorList>
            <person name="Chiriac C."/>
            <person name="Salcher M."/>
            <person name="Ghai R."/>
            <person name="Kavagutti S V."/>
        </authorList>
    </citation>
    <scope>NUCLEOTIDE SEQUENCE</scope>
</reference>
<dbReference type="AlphaFoldDB" id="A0A6J7FMC5"/>
<dbReference type="EMBL" id="CAFBMQ010000001">
    <property type="protein sequence ID" value="CAB4896616.1"/>
    <property type="molecule type" value="Genomic_DNA"/>
</dbReference>
<dbReference type="InterPro" id="IPR058488">
    <property type="entry name" value="DUF8175"/>
</dbReference>
<evidence type="ECO:0000256" key="1">
    <source>
        <dbReference type="SAM" id="MobiDB-lite"/>
    </source>
</evidence>
<gene>
    <name evidence="3" type="ORF">UFOPK3609_00053</name>
</gene>
<proteinExistence type="predicted"/>
<sequence length="260" mass="27006">MLPRSSTLASRGGRQRPWPAGGEPAGRRPAVAFAGVALLLVAGATVALLGDDGSPGSSGAPPAKTVPADIQWTTDAALADAAPGPVEAVVEPLLVAPEDVTWQLFMGVALPYSPTFGPTVVYGPVYGGFERSQSGALLAAVHLGVRYLLTPGEGWREVLDRQVLPGAGRDAFARNRTGIDPQAPPGTYGQIAGFRIVTFTPQVAVVQLVSRFSSSGVLQVSTTTVRWIDDDWRLQLQPDGGTSPTAQAVPSLDGFVVWGA</sequence>
<protein>
    <submittedName>
        <fullName evidence="3">Unannotated protein</fullName>
    </submittedName>
</protein>
<feature type="domain" description="DUF8175" evidence="2">
    <location>
        <begin position="80"/>
        <end position="256"/>
    </location>
</feature>
<evidence type="ECO:0000313" key="3">
    <source>
        <dbReference type="EMBL" id="CAB4896616.1"/>
    </source>
</evidence>
<organism evidence="3">
    <name type="scientific">freshwater metagenome</name>
    <dbReference type="NCBI Taxonomy" id="449393"/>
    <lineage>
        <taxon>unclassified sequences</taxon>
        <taxon>metagenomes</taxon>
        <taxon>ecological metagenomes</taxon>
    </lineage>
</organism>
<name>A0A6J7FMC5_9ZZZZ</name>